<keyword evidence="2" id="KW-1185">Reference proteome</keyword>
<dbReference type="EMBL" id="BAABBN010000007">
    <property type="protein sequence ID" value="GAA3925936.1"/>
    <property type="molecule type" value="Genomic_DNA"/>
</dbReference>
<evidence type="ECO:0000313" key="1">
    <source>
        <dbReference type="EMBL" id="GAA3925936.1"/>
    </source>
</evidence>
<reference evidence="2" key="1">
    <citation type="journal article" date="2019" name="Int. J. Syst. Evol. Microbiol.">
        <title>The Global Catalogue of Microorganisms (GCM) 10K type strain sequencing project: providing services to taxonomists for standard genome sequencing and annotation.</title>
        <authorList>
            <consortium name="The Broad Institute Genomics Platform"/>
            <consortium name="The Broad Institute Genome Sequencing Center for Infectious Disease"/>
            <person name="Wu L."/>
            <person name="Ma J."/>
        </authorList>
    </citation>
    <scope>NUCLEOTIDE SEQUENCE [LARGE SCALE GENOMIC DNA]</scope>
    <source>
        <strain evidence="2">JCM 17551</strain>
    </source>
</reference>
<dbReference type="PIRSF" id="PIRSF026426">
    <property type="entry name" value="DUF1499"/>
    <property type="match status" value="1"/>
</dbReference>
<dbReference type="Pfam" id="PF07386">
    <property type="entry name" value="DUF1499"/>
    <property type="match status" value="1"/>
</dbReference>
<dbReference type="PANTHER" id="PTHR34801:SF6">
    <property type="entry name" value="SLL1620 PROTEIN"/>
    <property type="match status" value="1"/>
</dbReference>
<dbReference type="PANTHER" id="PTHR34801">
    <property type="entry name" value="EXPRESSED PROTEIN"/>
    <property type="match status" value="1"/>
</dbReference>
<dbReference type="RefSeq" id="WP_344798611.1">
    <property type="nucleotide sequence ID" value="NZ_BAABBN010000007.1"/>
</dbReference>
<accession>A0ABP7MLY9</accession>
<sequence>MFKKLAVWLFVVLFIGCAALITRFYTLGLQSQEMMAIGLVSGTLSPCPEKPNCINSEFPEDTGHYTEPMSIDGREWAQIQTLLKTALRKDKGVIKHVSDNYLAAEYQSQTFGFIDDVEFRFDPVTQLLHVRSASRVGYSDLDANKERVMRLKQFINDLR</sequence>
<dbReference type="InterPro" id="IPR010865">
    <property type="entry name" value="DUF1499"/>
</dbReference>
<organism evidence="1 2">
    <name type="scientific">Litoribacillus peritrichatus</name>
    <dbReference type="NCBI Taxonomy" id="718191"/>
    <lineage>
        <taxon>Bacteria</taxon>
        <taxon>Pseudomonadati</taxon>
        <taxon>Pseudomonadota</taxon>
        <taxon>Gammaproteobacteria</taxon>
        <taxon>Oceanospirillales</taxon>
        <taxon>Oceanospirillaceae</taxon>
        <taxon>Litoribacillus</taxon>
    </lineage>
</organism>
<protein>
    <recommendedName>
        <fullName evidence="3">DUF1499 domain-containing protein</fullName>
    </recommendedName>
</protein>
<dbReference type="Proteomes" id="UP001501565">
    <property type="component" value="Unassembled WGS sequence"/>
</dbReference>
<evidence type="ECO:0008006" key="3">
    <source>
        <dbReference type="Google" id="ProtNLM"/>
    </source>
</evidence>
<comment type="caution">
    <text evidence="1">The sequence shown here is derived from an EMBL/GenBank/DDBJ whole genome shotgun (WGS) entry which is preliminary data.</text>
</comment>
<name>A0ABP7MLY9_9GAMM</name>
<evidence type="ECO:0000313" key="2">
    <source>
        <dbReference type="Proteomes" id="UP001501565"/>
    </source>
</evidence>
<gene>
    <name evidence="1" type="ORF">GCM10022277_22530</name>
</gene>
<proteinExistence type="predicted"/>
<dbReference type="PROSITE" id="PS51257">
    <property type="entry name" value="PROKAR_LIPOPROTEIN"/>
    <property type="match status" value="1"/>
</dbReference>